<evidence type="ECO:0000313" key="2">
    <source>
        <dbReference type="EMBL" id="MBB6042077.1"/>
    </source>
</evidence>
<keyword evidence="1" id="KW-0812">Transmembrane</keyword>
<keyword evidence="1" id="KW-0472">Membrane</keyword>
<evidence type="ECO:0000313" key="3">
    <source>
        <dbReference type="Proteomes" id="UP000522163"/>
    </source>
</evidence>
<keyword evidence="1" id="KW-1133">Transmembrane helix</keyword>
<feature type="transmembrane region" description="Helical" evidence="1">
    <location>
        <begin position="12"/>
        <end position="33"/>
    </location>
</feature>
<dbReference type="InterPro" id="IPR021560">
    <property type="entry name" value="DUF3021"/>
</dbReference>
<gene>
    <name evidence="2" type="ORF">HNQ46_002073</name>
</gene>
<protein>
    <submittedName>
        <fullName evidence="2">Na+/H+-translocating membrane pyrophosphatase</fullName>
    </submittedName>
</protein>
<name>A0A7W9W386_9FIRM</name>
<proteinExistence type="predicted"/>
<feature type="transmembrane region" description="Helical" evidence="1">
    <location>
        <begin position="104"/>
        <end position="126"/>
    </location>
</feature>
<comment type="caution">
    <text evidence="2">The sequence shown here is derived from an EMBL/GenBank/DDBJ whole genome shotgun (WGS) entry which is preliminary data.</text>
</comment>
<dbReference type="EMBL" id="JACHHH010000012">
    <property type="protein sequence ID" value="MBB6042077.1"/>
    <property type="molecule type" value="Genomic_DNA"/>
</dbReference>
<organism evidence="2 3">
    <name type="scientific">Oribacterium sinus</name>
    <dbReference type="NCBI Taxonomy" id="237576"/>
    <lineage>
        <taxon>Bacteria</taxon>
        <taxon>Bacillati</taxon>
        <taxon>Bacillota</taxon>
        <taxon>Clostridia</taxon>
        <taxon>Lachnospirales</taxon>
        <taxon>Lachnospiraceae</taxon>
        <taxon>Oribacterium</taxon>
    </lineage>
</organism>
<dbReference type="Pfam" id="PF11457">
    <property type="entry name" value="DUF3021"/>
    <property type="match status" value="1"/>
</dbReference>
<feature type="transmembrane region" description="Helical" evidence="1">
    <location>
        <begin position="75"/>
        <end position="98"/>
    </location>
</feature>
<dbReference type="AlphaFoldDB" id="A0A7W9W386"/>
<sequence>MQKVKTIFSQTLMISTAILFGIGILMFIQHFASGVQTLSLQWSDPLSICLTGFLSSLPTYFLLDMDSLKKSEVWIRMGIHFVSVLGIVVLCASLFHWFGQIINLRIICLMYSLIYLFVWCATAWMAKVDEIKINGAIKDMQDSE</sequence>
<dbReference type="GeneID" id="85015592"/>
<evidence type="ECO:0000256" key="1">
    <source>
        <dbReference type="SAM" id="Phobius"/>
    </source>
</evidence>
<reference evidence="2 3" key="1">
    <citation type="submission" date="2020-08" db="EMBL/GenBank/DDBJ databases">
        <title>Genomic Encyclopedia of Type Strains, Phase IV (KMG-IV): sequencing the most valuable type-strain genomes for metagenomic binning, comparative biology and taxonomic classification.</title>
        <authorList>
            <person name="Goeker M."/>
        </authorList>
    </citation>
    <scope>NUCLEOTIDE SEQUENCE [LARGE SCALE GENOMIC DNA]</scope>
    <source>
        <strain evidence="2 3">DSM 17245</strain>
    </source>
</reference>
<accession>A0A7W9W386</accession>
<dbReference type="RefSeq" id="WP_183684596.1">
    <property type="nucleotide sequence ID" value="NZ_JACHHH010000012.1"/>
</dbReference>
<dbReference type="Proteomes" id="UP000522163">
    <property type="component" value="Unassembled WGS sequence"/>
</dbReference>